<dbReference type="EMBL" id="JAEAOA010001396">
    <property type="protein sequence ID" value="KAK3602120.1"/>
    <property type="molecule type" value="Genomic_DNA"/>
</dbReference>
<name>A0AAE0T1K4_9BIVA</name>
<comment type="caution">
    <text evidence="1">The sequence shown here is derived from an EMBL/GenBank/DDBJ whole genome shotgun (WGS) entry which is preliminary data.</text>
</comment>
<dbReference type="AlphaFoldDB" id="A0AAE0T1K4"/>
<dbReference type="Proteomes" id="UP001195483">
    <property type="component" value="Unassembled WGS sequence"/>
</dbReference>
<protein>
    <submittedName>
        <fullName evidence="1">Uncharacterized protein</fullName>
    </submittedName>
</protein>
<accession>A0AAE0T1K4</accession>
<organism evidence="1 2">
    <name type="scientific">Potamilus streckersoni</name>
    <dbReference type="NCBI Taxonomy" id="2493646"/>
    <lineage>
        <taxon>Eukaryota</taxon>
        <taxon>Metazoa</taxon>
        <taxon>Spiralia</taxon>
        <taxon>Lophotrochozoa</taxon>
        <taxon>Mollusca</taxon>
        <taxon>Bivalvia</taxon>
        <taxon>Autobranchia</taxon>
        <taxon>Heteroconchia</taxon>
        <taxon>Palaeoheterodonta</taxon>
        <taxon>Unionida</taxon>
        <taxon>Unionoidea</taxon>
        <taxon>Unionidae</taxon>
        <taxon>Ambleminae</taxon>
        <taxon>Lampsilini</taxon>
        <taxon>Potamilus</taxon>
    </lineage>
</organism>
<keyword evidence="2" id="KW-1185">Reference proteome</keyword>
<proteinExistence type="predicted"/>
<reference evidence="1" key="1">
    <citation type="journal article" date="2021" name="Genome Biol. Evol.">
        <title>A High-Quality Reference Genome for a Parasitic Bivalve with Doubly Uniparental Inheritance (Bivalvia: Unionida).</title>
        <authorList>
            <person name="Smith C.H."/>
        </authorList>
    </citation>
    <scope>NUCLEOTIDE SEQUENCE</scope>
    <source>
        <strain evidence="1">CHS0354</strain>
    </source>
</reference>
<sequence>MVLDKKRKASDTVDEATPAKLPRLFEYNLFVMRPFGERDNSCFPGIKKDVVCLASRAVTSQQIRRPYSPLCTCAGIENVHVNFLNSLGCDTCKRKNNKDDAYDYEVPPRRKIPMRIYEKPSLDERALPSGFNFWNDRQENKGNSKRRLSTACINETNTPMEVEKPWDQVDSEYNCINFWKTELPTLTPKDFQHLITPLS</sequence>
<evidence type="ECO:0000313" key="1">
    <source>
        <dbReference type="EMBL" id="KAK3602120.1"/>
    </source>
</evidence>
<reference evidence="1" key="3">
    <citation type="submission" date="2023-05" db="EMBL/GenBank/DDBJ databases">
        <authorList>
            <person name="Smith C.H."/>
        </authorList>
    </citation>
    <scope>NUCLEOTIDE SEQUENCE</scope>
    <source>
        <strain evidence="1">CHS0354</strain>
        <tissue evidence="1">Mantle</tissue>
    </source>
</reference>
<reference evidence="1" key="2">
    <citation type="journal article" date="2021" name="Genome Biol. Evol.">
        <title>Developing a high-quality reference genome for a parasitic bivalve with doubly uniparental inheritance (Bivalvia: Unionida).</title>
        <authorList>
            <person name="Smith C.H."/>
        </authorList>
    </citation>
    <scope>NUCLEOTIDE SEQUENCE</scope>
    <source>
        <strain evidence="1">CHS0354</strain>
        <tissue evidence="1">Mantle</tissue>
    </source>
</reference>
<gene>
    <name evidence="1" type="ORF">CHS0354_023101</name>
</gene>
<evidence type="ECO:0000313" key="2">
    <source>
        <dbReference type="Proteomes" id="UP001195483"/>
    </source>
</evidence>